<name>A0A0M2PY20_PROHO</name>
<dbReference type="Proteomes" id="UP000034681">
    <property type="component" value="Unassembled WGS sequence"/>
</dbReference>
<keyword evidence="3" id="KW-1185">Reference proteome</keyword>
<dbReference type="eggNOG" id="ENOG50330TU">
    <property type="taxonomic scope" value="Bacteria"/>
</dbReference>
<accession>A0A0M2PY20</accession>
<dbReference type="OrthoDB" id="572666at2"/>
<evidence type="ECO:0000256" key="1">
    <source>
        <dbReference type="SAM" id="Phobius"/>
    </source>
</evidence>
<reference evidence="2" key="1">
    <citation type="submission" date="2012-04" db="EMBL/GenBank/DDBJ databases">
        <authorList>
            <person name="Borisov I.G."/>
            <person name="Ivanikova N.V."/>
            <person name="Pinevich A.V."/>
        </authorList>
    </citation>
    <scope>NUCLEOTIDE SEQUENCE [LARGE SCALE GENOMIC DNA]</scope>
    <source>
        <strain evidence="2">CALU 1027</strain>
    </source>
</reference>
<dbReference type="EMBL" id="AJTX02000004">
    <property type="protein sequence ID" value="KKI99982.1"/>
    <property type="molecule type" value="Genomic_DNA"/>
</dbReference>
<keyword evidence="1" id="KW-1133">Transmembrane helix</keyword>
<feature type="transmembrane region" description="Helical" evidence="1">
    <location>
        <begin position="6"/>
        <end position="26"/>
    </location>
</feature>
<comment type="caution">
    <text evidence="2">The sequence shown here is derived from an EMBL/GenBank/DDBJ whole genome shotgun (WGS) entry which is preliminary data.</text>
</comment>
<feature type="transmembrane region" description="Helical" evidence="1">
    <location>
        <begin position="38"/>
        <end position="57"/>
    </location>
</feature>
<sequence length="155" mass="17010">MPNGPGFRLTFAYYFSATLLLSAYLFSRLLKLDLASPLPYELGALAGLSVAIVGTYFNRNQTVEWPVTSPKRFGNRLDQVLRDLGFSPQGVWEPEDAPAAPEPDAAPKLPVLLYQRSASNLGWTASQVYVQIGPQSAKVMGRAIVLGQIRQRLEA</sequence>
<evidence type="ECO:0000313" key="2">
    <source>
        <dbReference type="EMBL" id="KKI99982.1"/>
    </source>
</evidence>
<keyword evidence="1" id="KW-0812">Transmembrane</keyword>
<keyword evidence="1" id="KW-0472">Membrane</keyword>
<evidence type="ECO:0000313" key="3">
    <source>
        <dbReference type="Proteomes" id="UP000034681"/>
    </source>
</evidence>
<proteinExistence type="predicted"/>
<organism evidence="2 3">
    <name type="scientific">Prochlorothrix hollandica PCC 9006 = CALU 1027</name>
    <dbReference type="NCBI Taxonomy" id="317619"/>
    <lineage>
        <taxon>Bacteria</taxon>
        <taxon>Bacillati</taxon>
        <taxon>Cyanobacteriota</taxon>
        <taxon>Cyanophyceae</taxon>
        <taxon>Prochlorotrichales</taxon>
        <taxon>Prochlorotrichaceae</taxon>
        <taxon>Prochlorothrix</taxon>
    </lineage>
</organism>
<protein>
    <submittedName>
        <fullName evidence="2">Uncharacterized protein</fullName>
    </submittedName>
</protein>
<gene>
    <name evidence="2" type="ORF">PROH_09370</name>
</gene>
<dbReference type="RefSeq" id="WP_017711281.1">
    <property type="nucleotide sequence ID" value="NZ_KB235933.1"/>
</dbReference>
<dbReference type="AlphaFoldDB" id="A0A0M2PY20"/>